<dbReference type="Pfam" id="PF03130">
    <property type="entry name" value="HEAT_PBS"/>
    <property type="match status" value="2"/>
</dbReference>
<dbReference type="GO" id="GO:0019135">
    <property type="term" value="F:deoxyhypusine monooxygenase activity"/>
    <property type="evidence" value="ECO:0007669"/>
    <property type="project" value="UniProtKB-UniRule"/>
</dbReference>
<evidence type="ECO:0000256" key="1">
    <source>
        <dbReference type="ARBA" id="ARBA00000068"/>
    </source>
</evidence>
<evidence type="ECO:0000256" key="9">
    <source>
        <dbReference type="HAMAP-Rule" id="MF_03101"/>
    </source>
</evidence>
<dbReference type="Gene3D" id="1.25.10.10">
    <property type="entry name" value="Leucine-rich Repeat Variant"/>
    <property type="match status" value="2"/>
</dbReference>
<evidence type="ECO:0000313" key="11">
    <source>
        <dbReference type="EMBL" id="EPY22854.1"/>
    </source>
</evidence>
<feature type="compositionally biased region" description="Polar residues" evidence="10">
    <location>
        <begin position="431"/>
        <end position="442"/>
    </location>
</feature>
<dbReference type="GO" id="GO:0046872">
    <property type="term" value="F:metal ion binding"/>
    <property type="evidence" value="ECO:0007669"/>
    <property type="project" value="UniProtKB-KW"/>
</dbReference>
<gene>
    <name evidence="11" type="ORF">STCU_08094</name>
</gene>
<dbReference type="InterPro" id="IPR027517">
    <property type="entry name" value="Deoxyhypusine_hydroxylase"/>
</dbReference>
<reference evidence="11 12" key="1">
    <citation type="journal article" date="2013" name="PLoS ONE">
        <title>Predicting the Proteins of Angomonas deanei, Strigomonas culicis and Their Respective Endosymbionts Reveals New Aspects of the Trypanosomatidae Family.</title>
        <authorList>
            <person name="Motta M.C."/>
            <person name="Martins A.C."/>
            <person name="de Souza S.S."/>
            <person name="Catta-Preta C.M."/>
            <person name="Silva R."/>
            <person name="Klein C.C."/>
            <person name="de Almeida L.G."/>
            <person name="de Lima Cunha O."/>
            <person name="Ciapina L.P."/>
            <person name="Brocchi M."/>
            <person name="Colabardini A.C."/>
            <person name="de Araujo Lima B."/>
            <person name="Machado C.R."/>
            <person name="de Almeida Soares C.M."/>
            <person name="Probst C.M."/>
            <person name="de Menezes C.B."/>
            <person name="Thompson C.E."/>
            <person name="Bartholomeu D.C."/>
            <person name="Gradia D.F."/>
            <person name="Pavoni D.P."/>
            <person name="Grisard E.C."/>
            <person name="Fantinatti-Garboggini F."/>
            <person name="Marchini F.K."/>
            <person name="Rodrigues-Luiz G.F."/>
            <person name="Wagner G."/>
            <person name="Goldman G.H."/>
            <person name="Fietto J.L."/>
            <person name="Elias M.C."/>
            <person name="Goldman M.H."/>
            <person name="Sagot M.F."/>
            <person name="Pereira M."/>
            <person name="Stoco P.H."/>
            <person name="de Mendonca-Neto R.P."/>
            <person name="Teixeira S.M."/>
            <person name="Maciel T.E."/>
            <person name="de Oliveira Mendes T.A."/>
            <person name="Urmenyi T.P."/>
            <person name="de Souza W."/>
            <person name="Schenkman S."/>
            <person name="de Vasconcelos A.T."/>
        </authorList>
    </citation>
    <scope>NUCLEOTIDE SEQUENCE [LARGE SCALE GENOMIC DNA]</scope>
</reference>
<comment type="similarity">
    <text evidence="9">Belongs to the deoxyhypusine hydroxylase family.</text>
</comment>
<feature type="binding site" evidence="9">
    <location>
        <position position="187"/>
    </location>
    <ligand>
        <name>Fe cation</name>
        <dbReference type="ChEBI" id="CHEBI:24875"/>
        <label>1</label>
    </ligand>
</feature>
<dbReference type="EMBL" id="ATMH01008094">
    <property type="protein sequence ID" value="EPY22854.1"/>
    <property type="molecule type" value="Genomic_DNA"/>
</dbReference>
<feature type="binding site" evidence="9">
    <location>
        <position position="186"/>
    </location>
    <ligand>
        <name>Fe cation</name>
        <dbReference type="ChEBI" id="CHEBI:24875"/>
        <label>1</label>
    </ligand>
</feature>
<feature type="binding site" evidence="9">
    <location>
        <position position="331"/>
    </location>
    <ligand>
        <name>Fe cation</name>
        <dbReference type="ChEBI" id="CHEBI:24875"/>
        <label>2</label>
    </ligand>
</feature>
<comment type="cofactor">
    <cofactor evidence="9">
        <name>Fe(2+)</name>
        <dbReference type="ChEBI" id="CHEBI:29033"/>
    </cofactor>
    <text evidence="9">Binds 2 Fe(2+) ions per subunit.</text>
</comment>
<proteinExistence type="inferred from homology"/>
<feature type="binding site" evidence="9">
    <location>
        <position position="133"/>
    </location>
    <ligand>
        <name>Fe cation</name>
        <dbReference type="ChEBI" id="CHEBI:24875"/>
        <label>1</label>
    </ligand>
</feature>
<dbReference type="InterPro" id="IPR011989">
    <property type="entry name" value="ARM-like"/>
</dbReference>
<organism evidence="11 12">
    <name type="scientific">Strigomonas culicis</name>
    <dbReference type="NCBI Taxonomy" id="28005"/>
    <lineage>
        <taxon>Eukaryota</taxon>
        <taxon>Discoba</taxon>
        <taxon>Euglenozoa</taxon>
        <taxon>Kinetoplastea</taxon>
        <taxon>Metakinetoplastina</taxon>
        <taxon>Trypanosomatida</taxon>
        <taxon>Trypanosomatidae</taxon>
        <taxon>Strigomonadinae</taxon>
        <taxon>Strigomonas</taxon>
    </lineage>
</organism>
<dbReference type="UniPathway" id="UPA00354"/>
<sequence>MQMSCTYWIPLPLLSLSFRSLLCVCNATSAATYNFSLFQLLFFLVSFLFVRSGSPPPLLLSFPLPTLSLSPPPRMLTYESLREDFRQLLDPQSSLDLRLREVYRLKQTYLHTLPGVEVLLEAVDTTDSVLLQHEVVYNIGQSGCDAAVPGLVSILRNQRIHYHPSGAAAAAAADDDFAGYDTVTRHEAAEALGAIASPAAIEALRHYEQEDAEPEVAIRESCILALARIYMQEKKGKAALQPPADCPYVSVDPMPAFAAETMSAEELQRRQGAVPTTVEALTPILLNTDGGASLLERYMAMFTLRNIGTDAAVDALSRALREDTSSALFRHEVAFVLGQLERPRSQPALIAALRDEAEAAMVRHEAAEALGAIADEATLPVLREYATHPEPIVRDSCVVALEMHAYWSNFNSNANGAEQAEKEAAGGATKPTGNNHNLTRNENVVEAKAA</sequence>
<dbReference type="SMART" id="SM00567">
    <property type="entry name" value="EZ_HEAT"/>
    <property type="match status" value="5"/>
</dbReference>
<comment type="catalytic activity">
    <reaction evidence="1 9">
        <text>[eIF5A protein]-deoxyhypusine + AH2 + O2 = [eIF5A protein]-hypusine + A + H2O</text>
        <dbReference type="Rhea" id="RHEA:14101"/>
        <dbReference type="Rhea" id="RHEA-COMP:10144"/>
        <dbReference type="Rhea" id="RHEA-COMP:12592"/>
        <dbReference type="ChEBI" id="CHEBI:13193"/>
        <dbReference type="ChEBI" id="CHEBI:15377"/>
        <dbReference type="ChEBI" id="CHEBI:15379"/>
        <dbReference type="ChEBI" id="CHEBI:17499"/>
        <dbReference type="ChEBI" id="CHEBI:82657"/>
        <dbReference type="ChEBI" id="CHEBI:91175"/>
        <dbReference type="EC" id="1.14.99.29"/>
    </reaction>
</comment>
<evidence type="ECO:0000256" key="6">
    <source>
        <dbReference type="ARBA" id="ARBA00023004"/>
    </source>
</evidence>
<dbReference type="HAMAP" id="MF_03101">
    <property type="entry name" value="Deoxyhypusine_hydroxylase"/>
    <property type="match status" value="1"/>
</dbReference>
<keyword evidence="12" id="KW-1185">Reference proteome</keyword>
<dbReference type="AlphaFoldDB" id="S9U1Y7"/>
<keyword evidence="4" id="KW-0677">Repeat</keyword>
<comment type="pathway">
    <text evidence="2 9">Protein modification; eIF5A hypusination.</text>
</comment>
<feature type="binding site" evidence="9">
    <location>
        <position position="134"/>
    </location>
    <ligand>
        <name>Fe cation</name>
        <dbReference type="ChEBI" id="CHEBI:24875"/>
        <label>1</label>
    </ligand>
</feature>
<dbReference type="InterPro" id="IPR016024">
    <property type="entry name" value="ARM-type_fold"/>
</dbReference>
<feature type="region of interest" description="Disordered" evidence="10">
    <location>
        <begin position="417"/>
        <end position="450"/>
    </location>
</feature>
<dbReference type="Proteomes" id="UP000015354">
    <property type="component" value="Unassembled WGS sequence"/>
</dbReference>
<accession>S9U1Y7</accession>
<keyword evidence="6 9" id="KW-0408">Iron</keyword>
<dbReference type="PANTHER" id="PTHR12697:SF5">
    <property type="entry name" value="DEOXYHYPUSINE HYDROXYLASE"/>
    <property type="match status" value="1"/>
</dbReference>
<dbReference type="PANTHER" id="PTHR12697">
    <property type="entry name" value="PBS LYASE HEAT-LIKE PROTEIN"/>
    <property type="match status" value="1"/>
</dbReference>
<feature type="binding site" evidence="9">
    <location>
        <position position="365"/>
    </location>
    <ligand>
        <name>Fe cation</name>
        <dbReference type="ChEBI" id="CHEBI:24875"/>
        <label>2</label>
    </ligand>
</feature>
<dbReference type="OrthoDB" id="421002at2759"/>
<dbReference type="InterPro" id="IPR004155">
    <property type="entry name" value="PBS_lyase_HEAT"/>
</dbReference>
<keyword evidence="3 9" id="KW-0479">Metal-binding</keyword>
<dbReference type="Pfam" id="PF13646">
    <property type="entry name" value="HEAT_2"/>
    <property type="match status" value="1"/>
</dbReference>
<comment type="caution">
    <text evidence="11">The sequence shown here is derived from an EMBL/GenBank/DDBJ whole genome shotgun (WGS) entry which is preliminary data.</text>
</comment>
<evidence type="ECO:0000256" key="8">
    <source>
        <dbReference type="ARBA" id="ARBA00023256"/>
    </source>
</evidence>
<dbReference type="EC" id="1.14.99.29" evidence="9"/>
<keyword evidence="7 9" id="KW-0503">Monooxygenase</keyword>
<evidence type="ECO:0000256" key="3">
    <source>
        <dbReference type="ARBA" id="ARBA00022723"/>
    </source>
</evidence>
<feature type="binding site" evidence="9">
    <location>
        <position position="332"/>
    </location>
    <ligand>
        <name>Fe cation</name>
        <dbReference type="ChEBI" id="CHEBI:24875"/>
        <label>2</label>
    </ligand>
</feature>
<evidence type="ECO:0000256" key="5">
    <source>
        <dbReference type="ARBA" id="ARBA00023002"/>
    </source>
</evidence>
<protein>
    <recommendedName>
        <fullName evidence="9">Deoxyhypusine hydroxylase</fullName>
        <shortName evidence="9">DOHH</shortName>
        <ecNumber evidence="9">1.14.99.29</ecNumber>
    </recommendedName>
    <alternativeName>
        <fullName evidence="9">Deoxyhypusine dioxygenase</fullName>
    </alternativeName>
    <alternativeName>
        <fullName evidence="9">Deoxyhypusine monooxygenase</fullName>
    </alternativeName>
</protein>
<keyword evidence="5 9" id="KW-0560">Oxidoreductase</keyword>
<evidence type="ECO:0000313" key="12">
    <source>
        <dbReference type="Proteomes" id="UP000015354"/>
    </source>
</evidence>
<keyword evidence="8 9" id="KW-0386">Hypusine biosynthesis</keyword>
<evidence type="ECO:0000256" key="2">
    <source>
        <dbReference type="ARBA" id="ARBA00005041"/>
    </source>
</evidence>
<dbReference type="SUPFAM" id="SSF48371">
    <property type="entry name" value="ARM repeat"/>
    <property type="match status" value="1"/>
</dbReference>
<evidence type="ECO:0000256" key="10">
    <source>
        <dbReference type="SAM" id="MobiDB-lite"/>
    </source>
</evidence>
<name>S9U1Y7_9TRYP</name>
<feature type="binding site" evidence="9">
    <location>
        <position position="364"/>
    </location>
    <ligand>
        <name>Fe cation</name>
        <dbReference type="ChEBI" id="CHEBI:24875"/>
        <label>2</label>
    </ligand>
</feature>
<evidence type="ECO:0000256" key="4">
    <source>
        <dbReference type="ARBA" id="ARBA00022737"/>
    </source>
</evidence>
<evidence type="ECO:0000256" key="7">
    <source>
        <dbReference type="ARBA" id="ARBA00023033"/>
    </source>
</evidence>
<comment type="function">
    <text evidence="9">Catalyzes the hydroxylation of the N(6)-(4-aminobutyl)-L-lysine intermediate to form hypusine, an essential post-translational modification only found in mature eIF-5A factor.</text>
</comment>